<dbReference type="AlphaFoldDB" id="A0AAD1XAC2"/>
<dbReference type="CDD" id="cd00167">
    <property type="entry name" value="SANT"/>
    <property type="match status" value="1"/>
</dbReference>
<name>A0AAD1XAC2_EUPCR</name>
<gene>
    <name evidence="2" type="ORF">ECRASSUSDP1_LOCUS4555</name>
</gene>
<dbReference type="Proteomes" id="UP001295684">
    <property type="component" value="Unassembled WGS sequence"/>
</dbReference>
<keyword evidence="3" id="KW-1185">Reference proteome</keyword>
<feature type="region of interest" description="Disordered" evidence="1">
    <location>
        <begin position="91"/>
        <end position="122"/>
    </location>
</feature>
<dbReference type="EMBL" id="CAMPGE010004379">
    <property type="protein sequence ID" value="CAI2363225.1"/>
    <property type="molecule type" value="Genomic_DNA"/>
</dbReference>
<protein>
    <submittedName>
        <fullName evidence="2">Uncharacterized protein</fullName>
    </submittedName>
</protein>
<sequence>MIHSEIHIPTGKNEPRVEEIQHEFSHNIPLLERQLCGKKYNHEGYTRTFTVDSCFQSLFILRESQKSLIFGNTVGTTPSYFLKESEKFKPPMGMSKQIQDKRLSHEINGGTISSTRPKTSKRPCRILPEDTIIYNDALKFKNRVRFNRTHDCRMFHTLLQICEKNQTRIEEFWNSFDTLKKVHVKILKELSDKVMWKRKNFVSLHSRIRKIGEKRHTFTVREVKFLKKMVNKQQRKGRTDFNELVYYFPGKKEEQLIRKYNEESRISSENSSS</sequence>
<accession>A0AAD1XAC2</accession>
<evidence type="ECO:0000256" key="1">
    <source>
        <dbReference type="SAM" id="MobiDB-lite"/>
    </source>
</evidence>
<dbReference type="InterPro" id="IPR001005">
    <property type="entry name" value="SANT/Myb"/>
</dbReference>
<comment type="caution">
    <text evidence="2">The sequence shown here is derived from an EMBL/GenBank/DDBJ whole genome shotgun (WGS) entry which is preliminary data.</text>
</comment>
<reference evidence="2" key="1">
    <citation type="submission" date="2023-07" db="EMBL/GenBank/DDBJ databases">
        <authorList>
            <consortium name="AG Swart"/>
            <person name="Singh M."/>
            <person name="Singh A."/>
            <person name="Seah K."/>
            <person name="Emmerich C."/>
        </authorList>
    </citation>
    <scope>NUCLEOTIDE SEQUENCE</scope>
    <source>
        <strain evidence="2">DP1</strain>
    </source>
</reference>
<organism evidence="2 3">
    <name type="scientific">Euplotes crassus</name>
    <dbReference type="NCBI Taxonomy" id="5936"/>
    <lineage>
        <taxon>Eukaryota</taxon>
        <taxon>Sar</taxon>
        <taxon>Alveolata</taxon>
        <taxon>Ciliophora</taxon>
        <taxon>Intramacronucleata</taxon>
        <taxon>Spirotrichea</taxon>
        <taxon>Hypotrichia</taxon>
        <taxon>Euplotida</taxon>
        <taxon>Euplotidae</taxon>
        <taxon>Moneuplotes</taxon>
    </lineage>
</organism>
<evidence type="ECO:0000313" key="2">
    <source>
        <dbReference type="EMBL" id="CAI2363225.1"/>
    </source>
</evidence>
<evidence type="ECO:0000313" key="3">
    <source>
        <dbReference type="Proteomes" id="UP001295684"/>
    </source>
</evidence>
<proteinExistence type="predicted"/>